<dbReference type="EMBL" id="CP157199">
    <property type="protein sequence ID" value="XBG61492.1"/>
    <property type="molecule type" value="Genomic_DNA"/>
</dbReference>
<name>A0AAU7BU21_9FLAO</name>
<protein>
    <submittedName>
        <fullName evidence="2">PepSY-associated TM helix domain-containing protein</fullName>
    </submittedName>
</protein>
<dbReference type="PANTHER" id="PTHR40115:SF1">
    <property type="entry name" value="INNER MEMBRANE PROTEIN WITH PEPSY TM HELIX"/>
    <property type="match status" value="1"/>
</dbReference>
<dbReference type="InterPro" id="IPR032307">
    <property type="entry name" value="PepSY_TM-like_2"/>
</dbReference>
<accession>A0AAU7BU21</accession>
<sequence>MKFTNRAIHRDFGFFYFGLIIAFSFSGIILNHRQDWYPMDYVFESENISMTIPTELQKLNDKDYLIKISNQWTENKFDSHRLRDNQLRIYFKDNAIADIDIETGKGLLEYKRKVPFLGHTMYLHKTTNKFWIWYSDIFGAALILIAMTGILIPMGKKGFKQRGWKLAVLGILFPILFLILFS</sequence>
<keyword evidence="1" id="KW-0472">Membrane</keyword>
<feature type="transmembrane region" description="Helical" evidence="1">
    <location>
        <begin position="131"/>
        <end position="152"/>
    </location>
</feature>
<gene>
    <name evidence="2" type="ORF">ABGB03_00965</name>
</gene>
<evidence type="ECO:0000313" key="2">
    <source>
        <dbReference type="EMBL" id="XBG61492.1"/>
    </source>
</evidence>
<keyword evidence="1" id="KW-1133">Transmembrane helix</keyword>
<proteinExistence type="predicted"/>
<keyword evidence="1" id="KW-0812">Transmembrane</keyword>
<dbReference type="RefSeq" id="WP_347924069.1">
    <property type="nucleotide sequence ID" value="NZ_CP157199.1"/>
</dbReference>
<feature type="transmembrane region" description="Helical" evidence="1">
    <location>
        <begin position="164"/>
        <end position="181"/>
    </location>
</feature>
<reference evidence="2" key="1">
    <citation type="submission" date="2024-05" db="EMBL/GenBank/DDBJ databases">
        <title>Pontimicrobium maritimus sp. nov., isolated form sea water.</title>
        <authorList>
            <person name="Muhammad N."/>
            <person name="Vuong T.Q."/>
            <person name="Han H.L."/>
            <person name="Kim S.-G."/>
        </authorList>
    </citation>
    <scope>NUCLEOTIDE SEQUENCE</scope>
    <source>
        <strain evidence="2">SW4</strain>
    </source>
</reference>
<organism evidence="2">
    <name type="scientific">Pontimicrobium sp. SW4</name>
    <dbReference type="NCBI Taxonomy" id="3153519"/>
    <lineage>
        <taxon>Bacteria</taxon>
        <taxon>Pseudomonadati</taxon>
        <taxon>Bacteroidota</taxon>
        <taxon>Flavobacteriia</taxon>
        <taxon>Flavobacteriales</taxon>
        <taxon>Flavobacteriaceae</taxon>
        <taxon>Pontimicrobium</taxon>
    </lineage>
</organism>
<dbReference type="Pfam" id="PF16357">
    <property type="entry name" value="PepSY_TM_like_2"/>
    <property type="match status" value="1"/>
</dbReference>
<evidence type="ECO:0000256" key="1">
    <source>
        <dbReference type="SAM" id="Phobius"/>
    </source>
</evidence>
<dbReference type="PANTHER" id="PTHR40115">
    <property type="entry name" value="INNER MEMBRANE PROTEIN WITH PEPSY TM HELIX"/>
    <property type="match status" value="1"/>
</dbReference>
<feature type="transmembrane region" description="Helical" evidence="1">
    <location>
        <begin position="12"/>
        <end position="30"/>
    </location>
</feature>
<dbReference type="AlphaFoldDB" id="A0AAU7BU21"/>